<evidence type="ECO:0000256" key="1">
    <source>
        <dbReference type="SAM" id="MobiDB-lite"/>
    </source>
</evidence>
<dbReference type="Proteomes" id="UP001218188">
    <property type="component" value="Unassembled WGS sequence"/>
</dbReference>
<feature type="compositionally biased region" description="Pro residues" evidence="1">
    <location>
        <begin position="68"/>
        <end position="124"/>
    </location>
</feature>
<evidence type="ECO:0000313" key="2">
    <source>
        <dbReference type="EMBL" id="KAJ7017739.1"/>
    </source>
</evidence>
<accession>A0AAD6WR11</accession>
<dbReference type="EMBL" id="JARJCM010000385">
    <property type="protein sequence ID" value="KAJ7017739.1"/>
    <property type="molecule type" value="Genomic_DNA"/>
</dbReference>
<keyword evidence="3" id="KW-1185">Reference proteome</keyword>
<feature type="region of interest" description="Disordered" evidence="1">
    <location>
        <begin position="61"/>
        <end position="169"/>
    </location>
</feature>
<protein>
    <submittedName>
        <fullName evidence="2">Uncharacterized protein</fullName>
    </submittedName>
</protein>
<name>A0AAD6WR11_9AGAR</name>
<evidence type="ECO:0000313" key="3">
    <source>
        <dbReference type="Proteomes" id="UP001218188"/>
    </source>
</evidence>
<sequence>MALYAARTSTFLLSLAMPHQFTSTPSKYVVRPLYPAPRPITLPIILTNILPLQFPTPRMLLDIDPRTTPAPLPHQHAPTPPPHAPAPGPAPPRAPTPAPAPPRAPTPAPPPPRAPAPAPAPAPTPRSRRRTPDSRASSLTSTESSDSDSDSESSSNETSRRIARPSGANIQTVKDLFKALYPDSSEGDQGKKYTDFRSRLDLLCTQHLRPGVALSFQDEEKREKVYTKMTTEYPWLAQYQGCWPVAVCLQGKLHNSAARAIDKSTRKTIRLITAAAPKTPGKKAKRD</sequence>
<organism evidence="2 3">
    <name type="scientific">Mycena alexandri</name>
    <dbReference type="NCBI Taxonomy" id="1745969"/>
    <lineage>
        <taxon>Eukaryota</taxon>
        <taxon>Fungi</taxon>
        <taxon>Dikarya</taxon>
        <taxon>Basidiomycota</taxon>
        <taxon>Agaricomycotina</taxon>
        <taxon>Agaricomycetes</taxon>
        <taxon>Agaricomycetidae</taxon>
        <taxon>Agaricales</taxon>
        <taxon>Marasmiineae</taxon>
        <taxon>Mycenaceae</taxon>
        <taxon>Mycena</taxon>
    </lineage>
</organism>
<reference evidence="2" key="1">
    <citation type="submission" date="2023-03" db="EMBL/GenBank/DDBJ databases">
        <title>Massive genome expansion in bonnet fungi (Mycena s.s.) driven by repeated elements and novel gene families across ecological guilds.</title>
        <authorList>
            <consortium name="Lawrence Berkeley National Laboratory"/>
            <person name="Harder C.B."/>
            <person name="Miyauchi S."/>
            <person name="Viragh M."/>
            <person name="Kuo A."/>
            <person name="Thoen E."/>
            <person name="Andreopoulos B."/>
            <person name="Lu D."/>
            <person name="Skrede I."/>
            <person name="Drula E."/>
            <person name="Henrissat B."/>
            <person name="Morin E."/>
            <person name="Kohler A."/>
            <person name="Barry K."/>
            <person name="LaButti K."/>
            <person name="Morin E."/>
            <person name="Salamov A."/>
            <person name="Lipzen A."/>
            <person name="Mereny Z."/>
            <person name="Hegedus B."/>
            <person name="Baldrian P."/>
            <person name="Stursova M."/>
            <person name="Weitz H."/>
            <person name="Taylor A."/>
            <person name="Grigoriev I.V."/>
            <person name="Nagy L.G."/>
            <person name="Martin F."/>
            <person name="Kauserud H."/>
        </authorList>
    </citation>
    <scope>NUCLEOTIDE SEQUENCE</scope>
    <source>
        <strain evidence="2">CBHHK200</strain>
    </source>
</reference>
<comment type="caution">
    <text evidence="2">The sequence shown here is derived from an EMBL/GenBank/DDBJ whole genome shotgun (WGS) entry which is preliminary data.</text>
</comment>
<dbReference type="PRINTS" id="PR01217">
    <property type="entry name" value="PRICHEXTENSN"/>
</dbReference>
<feature type="compositionally biased region" description="Low complexity" evidence="1">
    <location>
        <begin position="134"/>
        <end position="144"/>
    </location>
</feature>
<gene>
    <name evidence="2" type="ORF">C8F04DRAFT_1278921</name>
</gene>
<proteinExistence type="predicted"/>
<dbReference type="AlphaFoldDB" id="A0AAD6WR11"/>